<dbReference type="InterPro" id="IPR011066">
    <property type="entry name" value="MscS_channel_C_sf"/>
</dbReference>
<feature type="transmembrane region" description="Helical" evidence="7">
    <location>
        <begin position="61"/>
        <end position="78"/>
    </location>
</feature>
<dbReference type="Gene3D" id="1.10.287.1260">
    <property type="match status" value="1"/>
</dbReference>
<evidence type="ECO:0000256" key="3">
    <source>
        <dbReference type="ARBA" id="ARBA00022475"/>
    </source>
</evidence>
<dbReference type="GO" id="GO:0008381">
    <property type="term" value="F:mechanosensitive monoatomic ion channel activity"/>
    <property type="evidence" value="ECO:0007669"/>
    <property type="project" value="UniProtKB-ARBA"/>
</dbReference>
<dbReference type="InterPro" id="IPR010920">
    <property type="entry name" value="LSM_dom_sf"/>
</dbReference>
<dbReference type="SUPFAM" id="SSF50182">
    <property type="entry name" value="Sm-like ribonucleoproteins"/>
    <property type="match status" value="1"/>
</dbReference>
<proteinExistence type="inferred from homology"/>
<comment type="similarity">
    <text evidence="2">Belongs to the MscS (TC 1.A.23) family.</text>
</comment>
<evidence type="ECO:0000256" key="4">
    <source>
        <dbReference type="ARBA" id="ARBA00022692"/>
    </source>
</evidence>
<dbReference type="PANTHER" id="PTHR43634:SF2">
    <property type="entry name" value="LOW CONDUCTANCE MECHANOSENSITIVE CHANNEL YNAI"/>
    <property type="match status" value="1"/>
</dbReference>
<reference evidence="11 12" key="1">
    <citation type="submission" date="2017-10" db="EMBL/GenBank/DDBJ databases">
        <title>Genomics of the genus Arcobacter.</title>
        <authorList>
            <person name="Perez-Cataluna A."/>
            <person name="Figueras M.J."/>
        </authorList>
    </citation>
    <scope>NUCLEOTIDE SEQUENCE [LARGE SCALE GENOMIC DNA]</scope>
    <source>
        <strain evidence="11 12">CECT 8987</strain>
    </source>
</reference>
<accession>A0A4Q0XQD9</accession>
<dbReference type="InterPro" id="IPR011014">
    <property type="entry name" value="MscS_channel_TM-2"/>
</dbReference>
<evidence type="ECO:0000256" key="2">
    <source>
        <dbReference type="ARBA" id="ARBA00008017"/>
    </source>
</evidence>
<feature type="transmembrane region" description="Helical" evidence="7">
    <location>
        <begin position="153"/>
        <end position="173"/>
    </location>
</feature>
<dbReference type="AlphaFoldDB" id="A0A4Q0XQD9"/>
<feature type="domain" description="Mechanosensitive ion channel MscS C-terminal" evidence="9">
    <location>
        <begin position="248"/>
        <end position="335"/>
    </location>
</feature>
<evidence type="ECO:0000256" key="1">
    <source>
        <dbReference type="ARBA" id="ARBA00004651"/>
    </source>
</evidence>
<comment type="subcellular location">
    <subcellularLocation>
        <location evidence="1">Cell membrane</location>
        <topology evidence="1">Multi-pass membrane protein</topology>
    </subcellularLocation>
</comment>
<dbReference type="SUPFAM" id="SSF82861">
    <property type="entry name" value="Mechanosensitive channel protein MscS (YggB), transmembrane region"/>
    <property type="match status" value="1"/>
</dbReference>
<dbReference type="Pfam" id="PF21088">
    <property type="entry name" value="MS_channel_1st"/>
    <property type="match status" value="1"/>
</dbReference>
<keyword evidence="6 7" id="KW-0472">Membrane</keyword>
<dbReference type="Gene3D" id="2.30.30.60">
    <property type="match status" value="1"/>
</dbReference>
<evidence type="ECO:0000259" key="9">
    <source>
        <dbReference type="Pfam" id="PF21082"/>
    </source>
</evidence>
<dbReference type="InterPro" id="IPR049142">
    <property type="entry name" value="MS_channel_1st"/>
</dbReference>
<evidence type="ECO:0000259" key="10">
    <source>
        <dbReference type="Pfam" id="PF21088"/>
    </source>
</evidence>
<dbReference type="InterPro" id="IPR045042">
    <property type="entry name" value="YnaI-like"/>
</dbReference>
<feature type="domain" description="Mechanosensitive ion channel MscS" evidence="8">
    <location>
        <begin position="175"/>
        <end position="241"/>
    </location>
</feature>
<dbReference type="InterPro" id="IPR006685">
    <property type="entry name" value="MscS_channel_2nd"/>
</dbReference>
<evidence type="ECO:0000256" key="6">
    <source>
        <dbReference type="ARBA" id="ARBA00023136"/>
    </source>
</evidence>
<protein>
    <submittedName>
        <fullName evidence="11">Mechanosensitive ion channel protein MscS</fullName>
    </submittedName>
</protein>
<dbReference type="PANTHER" id="PTHR43634">
    <property type="entry name" value="OW CONDUCTANCE MECHANOSENSITIVE CHANNEL"/>
    <property type="match status" value="1"/>
</dbReference>
<comment type="caution">
    <text evidence="11">The sequence shown here is derived from an EMBL/GenBank/DDBJ whole genome shotgun (WGS) entry which is preliminary data.</text>
</comment>
<dbReference type="Proteomes" id="UP000290657">
    <property type="component" value="Unassembled WGS sequence"/>
</dbReference>
<dbReference type="InterPro" id="IPR049278">
    <property type="entry name" value="MS_channel_C"/>
</dbReference>
<dbReference type="Pfam" id="PF00924">
    <property type="entry name" value="MS_channel_2nd"/>
    <property type="match status" value="1"/>
</dbReference>
<dbReference type="SUPFAM" id="SSF82689">
    <property type="entry name" value="Mechanosensitive channel protein MscS (YggB), C-terminal domain"/>
    <property type="match status" value="1"/>
</dbReference>
<dbReference type="RefSeq" id="WP_128996778.1">
    <property type="nucleotide sequence ID" value="NZ_PDKN01000008.1"/>
</dbReference>
<dbReference type="OrthoDB" id="9775207at2"/>
<keyword evidence="12" id="KW-1185">Reference proteome</keyword>
<evidence type="ECO:0000259" key="8">
    <source>
        <dbReference type="Pfam" id="PF00924"/>
    </source>
</evidence>
<dbReference type="EMBL" id="PDKN01000008">
    <property type="protein sequence ID" value="RXJ55233.1"/>
    <property type="molecule type" value="Genomic_DNA"/>
</dbReference>
<evidence type="ECO:0000313" key="12">
    <source>
        <dbReference type="Proteomes" id="UP000290657"/>
    </source>
</evidence>
<feature type="domain" description="Mechanosensitive ion channel transmembrane helices 2/3" evidence="10">
    <location>
        <begin position="135"/>
        <end position="174"/>
    </location>
</feature>
<dbReference type="Pfam" id="PF21082">
    <property type="entry name" value="MS_channel_3rd"/>
    <property type="match status" value="1"/>
</dbReference>
<name>A0A4Q0XQD9_9BACT</name>
<feature type="transmembrane region" description="Helical" evidence="7">
    <location>
        <begin position="84"/>
        <end position="105"/>
    </location>
</feature>
<dbReference type="InterPro" id="IPR023408">
    <property type="entry name" value="MscS_beta-dom_sf"/>
</dbReference>
<feature type="transmembrane region" description="Helical" evidence="7">
    <location>
        <begin position="12"/>
        <end position="40"/>
    </location>
</feature>
<sequence length="357" mass="40504">MSFLNDPQYQLPIALIIFIFFLLARKLFRIIIFTFISKLVTKTKTTFDDELLHAVEKPTHFLFIVIGLQVALGFIEIPEDLQAFVGHTIKSLFGFTIFWAIYNMLNPLSNVLHKITAKFGKELSDDITNFIIKSLKFVVISIGFAAIMNEWGYNISGFLASLGLVGMALALAAKDTAANLFGSLVIFSDRPFKIGDWIYTPDVEGIVERIGIRSTKIRTFAQALVTVPNAVLANSAILNWSAMGKRRIKMQLGLTYSTTALQMQTIVEELREMLLNHKEIHQETIHIYFTDFNDSSLGIFCYFFTNTINWGEYMKVREDVNLKVMQLVEKNGASFAFPSRSIYIETDNENSNTNQLI</sequence>
<keyword evidence="5 7" id="KW-1133">Transmembrane helix</keyword>
<organism evidence="11 12">
    <name type="scientific">Candidatus Marinarcus aquaticus</name>
    <dbReference type="NCBI Taxonomy" id="2044504"/>
    <lineage>
        <taxon>Bacteria</taxon>
        <taxon>Pseudomonadati</taxon>
        <taxon>Campylobacterota</taxon>
        <taxon>Epsilonproteobacteria</taxon>
        <taxon>Campylobacterales</taxon>
        <taxon>Arcobacteraceae</taxon>
        <taxon>Candidatus Marinarcus</taxon>
    </lineage>
</organism>
<evidence type="ECO:0000313" key="11">
    <source>
        <dbReference type="EMBL" id="RXJ55233.1"/>
    </source>
</evidence>
<evidence type="ECO:0000256" key="7">
    <source>
        <dbReference type="SAM" id="Phobius"/>
    </source>
</evidence>
<dbReference type="Gene3D" id="3.30.70.100">
    <property type="match status" value="1"/>
</dbReference>
<dbReference type="GO" id="GO:0005886">
    <property type="term" value="C:plasma membrane"/>
    <property type="evidence" value="ECO:0007669"/>
    <property type="project" value="UniProtKB-SubCell"/>
</dbReference>
<keyword evidence="3" id="KW-1003">Cell membrane</keyword>
<evidence type="ECO:0000256" key="5">
    <source>
        <dbReference type="ARBA" id="ARBA00022989"/>
    </source>
</evidence>
<gene>
    <name evidence="11" type="ORF">CRV04_10345</name>
</gene>
<keyword evidence="4 7" id="KW-0812">Transmembrane</keyword>